<dbReference type="AlphaFoldDB" id="A0A8T2F2L3"/>
<organism evidence="1 2">
    <name type="scientific">Arabidopsis thaliana x Arabidopsis arenosa</name>
    <dbReference type="NCBI Taxonomy" id="1240361"/>
    <lineage>
        <taxon>Eukaryota</taxon>
        <taxon>Viridiplantae</taxon>
        <taxon>Streptophyta</taxon>
        <taxon>Embryophyta</taxon>
        <taxon>Tracheophyta</taxon>
        <taxon>Spermatophyta</taxon>
        <taxon>Magnoliopsida</taxon>
        <taxon>eudicotyledons</taxon>
        <taxon>Gunneridae</taxon>
        <taxon>Pentapetalae</taxon>
        <taxon>rosids</taxon>
        <taxon>malvids</taxon>
        <taxon>Brassicales</taxon>
        <taxon>Brassicaceae</taxon>
        <taxon>Camelineae</taxon>
        <taxon>Arabidopsis</taxon>
    </lineage>
</organism>
<name>A0A8T2F2L3_9BRAS</name>
<protein>
    <submittedName>
        <fullName evidence="1">Periplasmic binding protein-like I</fullName>
    </submittedName>
</protein>
<evidence type="ECO:0000313" key="1">
    <source>
        <dbReference type="EMBL" id="KAG7628123.1"/>
    </source>
</evidence>
<dbReference type="PANTHER" id="PTHR34836">
    <property type="entry name" value="OS06G0188250 PROTEIN"/>
    <property type="match status" value="1"/>
</dbReference>
<sequence length="123" mass="13630">MVPLRHKDMSDILQVDRIGLTARIKFTRDRNLVNPAFDLLNVIGTGYRTIGYWHLRSGVPNRSEEVVSVKSNGMISGFCVDVFIAALNLLPYAVPFELLAFGSGHDNPSNSELVRLIRTGVST</sequence>
<evidence type="ECO:0000313" key="2">
    <source>
        <dbReference type="Proteomes" id="UP000694240"/>
    </source>
</evidence>
<dbReference type="EMBL" id="JAEFBK010000003">
    <property type="protein sequence ID" value="KAG7628123.1"/>
    <property type="molecule type" value="Genomic_DNA"/>
</dbReference>
<dbReference type="InterPro" id="IPR015683">
    <property type="entry name" value="Ionotropic_Glu_rcpt"/>
</dbReference>
<dbReference type="Proteomes" id="UP000694240">
    <property type="component" value="Chromosome 3"/>
</dbReference>
<accession>A0A8T2F2L3</accession>
<comment type="caution">
    <text evidence="1">The sequence shown here is derived from an EMBL/GenBank/DDBJ whole genome shotgun (WGS) entry which is preliminary data.</text>
</comment>
<dbReference type="PANTHER" id="PTHR34836:SF7">
    <property type="entry name" value="RECEPTOR LIGAND BINDING REGION DOMAIN-CONTAINING PROTEIN"/>
    <property type="match status" value="1"/>
</dbReference>
<reference evidence="1 2" key="1">
    <citation type="submission" date="2020-12" db="EMBL/GenBank/DDBJ databases">
        <title>Concerted genomic and epigenomic changes stabilize Arabidopsis allopolyploids.</title>
        <authorList>
            <person name="Chen Z."/>
        </authorList>
    </citation>
    <scope>NUCLEOTIDE SEQUENCE [LARGE SCALE GENOMIC DNA]</scope>
    <source>
        <strain evidence="1">Allo738</strain>
        <tissue evidence="1">Leaf</tissue>
    </source>
</reference>
<keyword evidence="2" id="KW-1185">Reference proteome</keyword>
<gene>
    <name evidence="1" type="ORF">ISN45_At03g044100</name>
</gene>
<proteinExistence type="predicted"/>